<dbReference type="GO" id="GO:0000976">
    <property type="term" value="F:transcription cis-regulatory region binding"/>
    <property type="evidence" value="ECO:0007669"/>
    <property type="project" value="TreeGrafter"/>
</dbReference>
<dbReference type="SUPFAM" id="SSF46689">
    <property type="entry name" value="Homeodomain-like"/>
    <property type="match status" value="1"/>
</dbReference>
<dbReference type="SUPFAM" id="SSF48498">
    <property type="entry name" value="Tetracyclin repressor-like, C-terminal domain"/>
    <property type="match status" value="1"/>
</dbReference>
<keyword evidence="4" id="KW-0804">Transcription</keyword>
<dbReference type="InterPro" id="IPR036271">
    <property type="entry name" value="Tet_transcr_reg_TetR-rel_C_sf"/>
</dbReference>
<evidence type="ECO:0000259" key="6">
    <source>
        <dbReference type="PROSITE" id="PS50977"/>
    </source>
</evidence>
<dbReference type="InterPro" id="IPR050109">
    <property type="entry name" value="HTH-type_TetR-like_transc_reg"/>
</dbReference>
<dbReference type="InterPro" id="IPR041490">
    <property type="entry name" value="KstR2_TetR_C"/>
</dbReference>
<organism evidence="7 8">
    <name type="scientific">Rhodococcus rhodnii LMG 5362</name>
    <dbReference type="NCBI Taxonomy" id="1273125"/>
    <lineage>
        <taxon>Bacteria</taxon>
        <taxon>Bacillati</taxon>
        <taxon>Actinomycetota</taxon>
        <taxon>Actinomycetes</taxon>
        <taxon>Mycobacteriales</taxon>
        <taxon>Nocardiaceae</taxon>
        <taxon>Rhodococcus</taxon>
    </lineage>
</organism>
<protein>
    <submittedName>
        <fullName evidence="7">Transcriptional regulator</fullName>
    </submittedName>
</protein>
<dbReference type="Pfam" id="PF17932">
    <property type="entry name" value="TetR_C_24"/>
    <property type="match status" value="1"/>
</dbReference>
<dbReference type="AlphaFoldDB" id="R7WI47"/>
<evidence type="ECO:0000256" key="2">
    <source>
        <dbReference type="ARBA" id="ARBA00023015"/>
    </source>
</evidence>
<evidence type="ECO:0000256" key="5">
    <source>
        <dbReference type="PROSITE-ProRule" id="PRU00335"/>
    </source>
</evidence>
<keyword evidence="3 5" id="KW-0238">DNA-binding</keyword>
<dbReference type="Proteomes" id="UP000013525">
    <property type="component" value="Unassembled WGS sequence"/>
</dbReference>
<dbReference type="InterPro" id="IPR001647">
    <property type="entry name" value="HTH_TetR"/>
</dbReference>
<evidence type="ECO:0000256" key="1">
    <source>
        <dbReference type="ARBA" id="ARBA00022491"/>
    </source>
</evidence>
<evidence type="ECO:0000256" key="4">
    <source>
        <dbReference type="ARBA" id="ARBA00023163"/>
    </source>
</evidence>
<feature type="DNA-binding region" description="H-T-H motif" evidence="5">
    <location>
        <begin position="28"/>
        <end position="47"/>
    </location>
</feature>
<name>R7WI47_9NOCA</name>
<evidence type="ECO:0000313" key="8">
    <source>
        <dbReference type="Proteomes" id="UP000013525"/>
    </source>
</evidence>
<dbReference type="GO" id="GO:0003700">
    <property type="term" value="F:DNA-binding transcription factor activity"/>
    <property type="evidence" value="ECO:0007669"/>
    <property type="project" value="TreeGrafter"/>
</dbReference>
<comment type="caution">
    <text evidence="7">The sequence shown here is derived from an EMBL/GenBank/DDBJ whole genome shotgun (WGS) entry which is preliminary data.</text>
</comment>
<sequence length="196" mass="21973">MMDPHERRRQILDRAAEIFAVKGVAATSIRDIASAVGVRSGALYHYFPSKEAIVTEIVREYIDHIASRCRAVALGTRPPLDRLAALAEIALDSNVRYSGATSIWRREGDAMRRRVEAAGLAERADEMQQTWRDAIAAGIAEGTLRTDVDPDVFREMLYDVLWQSTRWYRGDGDTPPRDLAATIVTVFVDGMRRRAP</sequence>
<evidence type="ECO:0000256" key="3">
    <source>
        <dbReference type="ARBA" id="ARBA00023125"/>
    </source>
</evidence>
<dbReference type="Gene3D" id="1.10.357.10">
    <property type="entry name" value="Tetracycline Repressor, domain 2"/>
    <property type="match status" value="1"/>
</dbReference>
<proteinExistence type="predicted"/>
<dbReference type="PATRIC" id="fig|1273125.3.peg.3658"/>
<dbReference type="Pfam" id="PF00440">
    <property type="entry name" value="TetR_N"/>
    <property type="match status" value="1"/>
</dbReference>
<dbReference type="PANTHER" id="PTHR30055">
    <property type="entry name" value="HTH-TYPE TRANSCRIPTIONAL REGULATOR RUTR"/>
    <property type="match status" value="1"/>
</dbReference>
<evidence type="ECO:0000313" key="7">
    <source>
        <dbReference type="EMBL" id="EOM74852.1"/>
    </source>
</evidence>
<dbReference type="PANTHER" id="PTHR30055:SF175">
    <property type="entry name" value="HTH-TYPE TRANSCRIPTIONAL REPRESSOR KSTR2"/>
    <property type="match status" value="1"/>
</dbReference>
<keyword evidence="8" id="KW-1185">Reference proteome</keyword>
<dbReference type="PROSITE" id="PS50977">
    <property type="entry name" value="HTH_TETR_2"/>
    <property type="match status" value="1"/>
</dbReference>
<keyword evidence="2" id="KW-0805">Transcription regulation</keyword>
<gene>
    <name evidence="7" type="ORF">Rrhod_3842</name>
</gene>
<dbReference type="InterPro" id="IPR009057">
    <property type="entry name" value="Homeodomain-like_sf"/>
</dbReference>
<dbReference type="PRINTS" id="PR00455">
    <property type="entry name" value="HTHTETR"/>
</dbReference>
<feature type="domain" description="HTH tetR-type" evidence="6">
    <location>
        <begin position="5"/>
        <end position="65"/>
    </location>
</feature>
<reference evidence="7 8" key="1">
    <citation type="journal article" date="2013" name="Genome Announc.">
        <title>Draft Genome Sequence of Rhodococcus rhodnii Strain LMG5362, a Symbiont of Rhodnius prolixus (Hemiptera, Reduviidae, Triatominae), the Principle Vector of Trypanosoma cruzi.</title>
        <authorList>
            <person name="Pachebat J.A."/>
            <person name="van Keulen G."/>
            <person name="Whitten M.M."/>
            <person name="Girdwood S."/>
            <person name="Del Sol R."/>
            <person name="Dyson P.J."/>
            <person name="Facey P.D."/>
        </authorList>
    </citation>
    <scope>NUCLEOTIDE SEQUENCE [LARGE SCALE GENOMIC DNA]</scope>
    <source>
        <strain evidence="7 8">LMG 5362</strain>
    </source>
</reference>
<dbReference type="EMBL" id="APMY01000114">
    <property type="protein sequence ID" value="EOM74852.1"/>
    <property type="molecule type" value="Genomic_DNA"/>
</dbReference>
<dbReference type="eggNOG" id="COG1309">
    <property type="taxonomic scope" value="Bacteria"/>
</dbReference>
<accession>R7WI47</accession>
<dbReference type="Gene3D" id="1.10.10.60">
    <property type="entry name" value="Homeodomain-like"/>
    <property type="match status" value="1"/>
</dbReference>
<keyword evidence="1" id="KW-0678">Repressor</keyword>